<dbReference type="STRING" id="1016849.A0A0D1YQY8"/>
<accession>A0A0D1YQY8</accession>
<evidence type="ECO:0000313" key="10">
    <source>
        <dbReference type="Proteomes" id="UP000053599"/>
    </source>
</evidence>
<keyword evidence="2" id="KW-0547">Nucleotide-binding</keyword>
<dbReference type="InterPro" id="IPR050534">
    <property type="entry name" value="Coronavir_polyprotein_1ab"/>
</dbReference>
<keyword evidence="5" id="KW-0067">ATP-binding</keyword>
<dbReference type="Gene3D" id="3.40.50.300">
    <property type="entry name" value="P-loop containing nucleotide triphosphate hydrolases"/>
    <property type="match status" value="2"/>
</dbReference>
<keyword evidence="3" id="KW-0378">Hydrolase</keyword>
<dbReference type="GO" id="GO:0043139">
    <property type="term" value="F:5'-3' DNA helicase activity"/>
    <property type="evidence" value="ECO:0007669"/>
    <property type="project" value="TreeGrafter"/>
</dbReference>
<dbReference type="PANTHER" id="PTHR43788">
    <property type="entry name" value="DNA2/NAM7 HELICASE FAMILY MEMBER"/>
    <property type="match status" value="1"/>
</dbReference>
<proteinExistence type="inferred from homology"/>
<evidence type="ECO:0000313" key="9">
    <source>
        <dbReference type="EMBL" id="KIV85162.1"/>
    </source>
</evidence>
<dbReference type="OrthoDB" id="4150118at2759"/>
<dbReference type="GO" id="GO:0016787">
    <property type="term" value="F:hydrolase activity"/>
    <property type="evidence" value="ECO:0007669"/>
    <property type="project" value="UniProtKB-KW"/>
</dbReference>
<name>A0A0D1YQY8_9EURO</name>
<evidence type="ECO:0000256" key="6">
    <source>
        <dbReference type="SAM" id="MobiDB-lite"/>
    </source>
</evidence>
<dbReference type="InterPro" id="IPR041677">
    <property type="entry name" value="DNA2/NAM7_AAA_11"/>
</dbReference>
<evidence type="ECO:0000256" key="3">
    <source>
        <dbReference type="ARBA" id="ARBA00022801"/>
    </source>
</evidence>
<evidence type="ECO:0000259" key="7">
    <source>
        <dbReference type="Pfam" id="PF13086"/>
    </source>
</evidence>
<dbReference type="HOGENOM" id="CLU_012799_0_0_1"/>
<evidence type="ECO:0008006" key="11">
    <source>
        <dbReference type="Google" id="ProtNLM"/>
    </source>
</evidence>
<dbReference type="Pfam" id="PF13087">
    <property type="entry name" value="AAA_12"/>
    <property type="match status" value="1"/>
</dbReference>
<feature type="domain" description="DNA2/NAM7 helicase helicase" evidence="7">
    <location>
        <begin position="486"/>
        <end position="780"/>
    </location>
</feature>
<dbReference type="InterPro" id="IPR041679">
    <property type="entry name" value="DNA2/NAM7-like_C"/>
</dbReference>
<keyword evidence="4" id="KW-0347">Helicase</keyword>
<feature type="region of interest" description="Disordered" evidence="6">
    <location>
        <begin position="597"/>
        <end position="622"/>
    </location>
</feature>
<evidence type="ECO:0000259" key="8">
    <source>
        <dbReference type="Pfam" id="PF13087"/>
    </source>
</evidence>
<dbReference type="EMBL" id="KN846951">
    <property type="protein sequence ID" value="KIV85162.1"/>
    <property type="molecule type" value="Genomic_DNA"/>
</dbReference>
<sequence>MSVHYDAHLYALTPIAVTHNSDPHKPLAAKEGQAQSLWSHRWAAGVQGPALLRDKFCLSNKITDGPYKRLSFQLHSTHISYLQLLLHDFTKPHSDDNNAALIRLSKDSCRALEVHEIQQSHFEYLSGECVDDSYEFFHLMFIEYRPDLVSSERLYVQESTSHQTLTAFLKSAAMCGLLIKCRTEYGFKTNTAALTGNFTAEIESDPLSRWISVLQGHTDLKNPALKDRLSVTLQRRTSFFHWEDYKSVLGVGAAIVRELVEDKITEPMASPVIFLHHPDAKNGNLIALFQVPKRRQEDFVPGEKASASFRQGKVAQDGDQKAHSFESSDDEQSSEIGGQEYARRKRSRLPWDVKIIRPIPSSGRGVCTALVQRRKHKATGKSIDTQSIPFTPLGVEFRANSGAFRALFEKSEMSTTMIPDVRHSIFCYVFSALRKLDTRMHVVTGDSVDKALFEVLLGNNLKAVRQFSMYGTLSNEMYANEQDMDLNDSQKGAISLGRKAPAGFLICHGGPGTGKTHFVIQAMKPFLLDAEKHHRLLLTSAGNRGVDSMARGLNRLLQQLIKASKSSPKRYVIRLHSIKTELSILLRDAEILRGKALEKKQKRSPAPAQDGGRSAKGASNASEKTHPILEHCQNFAACKFEGVQDERVQDITLSLGEKMLEVVGIKSGPLSAAAHKFEGFLRFYSRYSQGEYLSNVEQAKWDLDIKELMRYTIAHATALCSTVAGAADSLVAESYKDAGLLVVDEASRVPEYQWWPLLAFYPNLVGKIMVGDPDQLPPHIETDKMEKKLDNPFLPQLQMSLQGRLQAAGFKSAFFTTQYRAVPQIAAIYNAACYGSRLENDQSTCVSHRQLAQDIWRHNGRGKTNGMGSSVVFIDVPTPKARRLENGSKFCAAYAIVALRALEDLLLSGFGTSTKPCHIAILTPYKEQQRILQMAKTRMAAAIPEAANVTIETVDSVQGLEYDIVIVDLVAVRKPGFLNKNRLNVLFSRARCGLYVVGNASAWKSMIYDDARALKSFCSQLMPYRHVAKKDMSSRFFDSDVLAKDAKDE</sequence>
<dbReference type="InterPro" id="IPR047187">
    <property type="entry name" value="SF1_C_Upf1"/>
</dbReference>
<dbReference type="Proteomes" id="UP000053599">
    <property type="component" value="Unassembled WGS sequence"/>
</dbReference>
<protein>
    <recommendedName>
        <fullName evidence="11">AAA+ ATPase domain-containing protein</fullName>
    </recommendedName>
</protein>
<gene>
    <name evidence="9" type="ORF">PV11_00892</name>
</gene>
<feature type="domain" description="DNA2/NAM7 helicase-like C-terminal" evidence="8">
    <location>
        <begin position="798"/>
        <end position="1000"/>
    </location>
</feature>
<evidence type="ECO:0000256" key="1">
    <source>
        <dbReference type="ARBA" id="ARBA00007913"/>
    </source>
</evidence>
<evidence type="ECO:0000256" key="5">
    <source>
        <dbReference type="ARBA" id="ARBA00022840"/>
    </source>
</evidence>
<evidence type="ECO:0000256" key="2">
    <source>
        <dbReference type="ARBA" id="ARBA00022741"/>
    </source>
</evidence>
<dbReference type="SUPFAM" id="SSF52540">
    <property type="entry name" value="P-loop containing nucleoside triphosphate hydrolases"/>
    <property type="match status" value="1"/>
</dbReference>
<dbReference type="InterPro" id="IPR027417">
    <property type="entry name" value="P-loop_NTPase"/>
</dbReference>
<dbReference type="AlphaFoldDB" id="A0A0D1YQY8"/>
<evidence type="ECO:0000256" key="4">
    <source>
        <dbReference type="ARBA" id="ARBA00022806"/>
    </source>
</evidence>
<comment type="similarity">
    <text evidence="1">Belongs to the DNA2/NAM7 helicase family.</text>
</comment>
<reference evidence="9 10" key="1">
    <citation type="submission" date="2015-01" db="EMBL/GenBank/DDBJ databases">
        <title>The Genome Sequence of Exophiala sideris CBS121828.</title>
        <authorList>
            <consortium name="The Broad Institute Genomics Platform"/>
            <person name="Cuomo C."/>
            <person name="de Hoog S."/>
            <person name="Gorbushina A."/>
            <person name="Stielow B."/>
            <person name="Teixiera M."/>
            <person name="Abouelleil A."/>
            <person name="Chapman S.B."/>
            <person name="Priest M."/>
            <person name="Young S.K."/>
            <person name="Wortman J."/>
            <person name="Nusbaum C."/>
            <person name="Birren B."/>
        </authorList>
    </citation>
    <scope>NUCLEOTIDE SEQUENCE [LARGE SCALE GENOMIC DNA]</scope>
    <source>
        <strain evidence="9 10">CBS 121828</strain>
    </source>
</reference>
<dbReference type="CDD" id="cd18808">
    <property type="entry name" value="SF1_C_Upf1"/>
    <property type="match status" value="1"/>
</dbReference>
<dbReference type="GO" id="GO:0005524">
    <property type="term" value="F:ATP binding"/>
    <property type="evidence" value="ECO:0007669"/>
    <property type="project" value="UniProtKB-KW"/>
</dbReference>
<organism evidence="9 10">
    <name type="scientific">Exophiala sideris</name>
    <dbReference type="NCBI Taxonomy" id="1016849"/>
    <lineage>
        <taxon>Eukaryota</taxon>
        <taxon>Fungi</taxon>
        <taxon>Dikarya</taxon>
        <taxon>Ascomycota</taxon>
        <taxon>Pezizomycotina</taxon>
        <taxon>Eurotiomycetes</taxon>
        <taxon>Chaetothyriomycetidae</taxon>
        <taxon>Chaetothyriales</taxon>
        <taxon>Herpotrichiellaceae</taxon>
        <taxon>Exophiala</taxon>
    </lineage>
</organism>
<dbReference type="Pfam" id="PF13086">
    <property type="entry name" value="AAA_11"/>
    <property type="match status" value="1"/>
</dbReference>
<dbReference type="PANTHER" id="PTHR43788:SF8">
    <property type="entry name" value="DNA-BINDING PROTEIN SMUBP-2"/>
    <property type="match status" value="1"/>
</dbReference>
<feature type="compositionally biased region" description="Basic and acidic residues" evidence="6">
    <location>
        <begin position="316"/>
        <end position="326"/>
    </location>
</feature>
<feature type="region of interest" description="Disordered" evidence="6">
    <location>
        <begin position="300"/>
        <end position="342"/>
    </location>
</feature>